<dbReference type="PANTHER" id="PTHR14728:SF2">
    <property type="entry name" value="PROTEIN AURORA BOREALIS"/>
    <property type="match status" value="1"/>
</dbReference>
<keyword evidence="4" id="KW-0498">Mitosis</keyword>
<feature type="region of interest" description="Disordered" evidence="6">
    <location>
        <begin position="289"/>
        <end position="318"/>
    </location>
</feature>
<protein>
    <recommendedName>
        <fullName evidence="2">Protein aurora borealis</fullName>
    </recommendedName>
</protein>
<feature type="region of interest" description="Disordered" evidence="6">
    <location>
        <begin position="1"/>
        <end position="52"/>
    </location>
</feature>
<dbReference type="GO" id="GO:0060236">
    <property type="term" value="P:regulation of mitotic spindle organization"/>
    <property type="evidence" value="ECO:0007669"/>
    <property type="project" value="TreeGrafter"/>
</dbReference>
<dbReference type="Pfam" id="PF15280">
    <property type="entry name" value="BORA_N"/>
    <property type="match status" value="1"/>
</dbReference>
<keyword evidence="3" id="KW-0132">Cell division</keyword>
<evidence type="ECO:0000313" key="7">
    <source>
        <dbReference type="EMBL" id="KAG8177575.1"/>
    </source>
</evidence>
<dbReference type="GO" id="GO:0051301">
    <property type="term" value="P:cell division"/>
    <property type="evidence" value="ECO:0007669"/>
    <property type="project" value="UniProtKB-KW"/>
</dbReference>
<dbReference type="EMBL" id="JAFNEN010000772">
    <property type="protein sequence ID" value="KAG8177575.1"/>
    <property type="molecule type" value="Genomic_DNA"/>
</dbReference>
<feature type="region of interest" description="Disordered" evidence="6">
    <location>
        <begin position="133"/>
        <end position="152"/>
    </location>
</feature>
<feature type="compositionally biased region" description="Polar residues" evidence="6">
    <location>
        <begin position="133"/>
        <end position="142"/>
    </location>
</feature>
<evidence type="ECO:0000256" key="3">
    <source>
        <dbReference type="ARBA" id="ARBA00022618"/>
    </source>
</evidence>
<reference evidence="7 8" key="1">
    <citation type="journal article" date="2022" name="Nat. Ecol. Evol.">
        <title>A masculinizing supergene underlies an exaggerated male reproductive morph in a spider.</title>
        <authorList>
            <person name="Hendrickx F."/>
            <person name="De Corte Z."/>
            <person name="Sonet G."/>
            <person name="Van Belleghem S.M."/>
            <person name="Kostlbacher S."/>
            <person name="Vangestel C."/>
        </authorList>
    </citation>
    <scope>NUCLEOTIDE SEQUENCE [LARGE SCALE GENOMIC DNA]</scope>
    <source>
        <strain evidence="7">W744_W776</strain>
    </source>
</reference>
<keyword evidence="8" id="KW-1185">Reference proteome</keyword>
<evidence type="ECO:0000256" key="4">
    <source>
        <dbReference type="ARBA" id="ARBA00022776"/>
    </source>
</evidence>
<evidence type="ECO:0000256" key="6">
    <source>
        <dbReference type="SAM" id="MobiDB-lite"/>
    </source>
</evidence>
<accession>A0AAV6U206</accession>
<feature type="compositionally biased region" description="Basic and acidic residues" evidence="6">
    <location>
        <begin position="36"/>
        <end position="45"/>
    </location>
</feature>
<keyword evidence="5" id="KW-0131">Cell cycle</keyword>
<evidence type="ECO:0000313" key="8">
    <source>
        <dbReference type="Proteomes" id="UP000827092"/>
    </source>
</evidence>
<gene>
    <name evidence="7" type="ORF">JTE90_011741</name>
</gene>
<feature type="compositionally biased region" description="Low complexity" evidence="6">
    <location>
        <begin position="1"/>
        <end position="16"/>
    </location>
</feature>
<sequence>MEKLSPVTPSVSKSSPDFTPKRNLIPKRPMTPLQMIKEEDKEQNKRNQSTPIRWNPFDMKAEALYLPACSPSVFATFQRNKVDNGTFRWSIEHLSVLYPADIDETSVPDTWVDAEQEVKAQKAIDTFFSQNSIVPSPWSSSPKEGRGDKKSRRRACISNIFPNVESNEVSTQTMLSIPPNIDLSKILGNFFTYDDSEDKNSKENPREEIDLSTSSLRRKLFANDEDECTSPSRIENKNLHFAQRMSTPTVHMRSVHSTPASDILSSSPITPPNCSDSCNILSSPPVSPIAATPFAGNQLTSYDNPKPNSPSPTEHDETTTEIAMSFCVDSQDTNQFPMSNRSERQDTGYATSSSYLSSQNMTSSMFNYGPVSRITPVTELMEECELSNSTCDMSYRSDTFAKGPQPADCNFKTYPWVPTCCSTPAQCNHL</sequence>
<dbReference type="InterPro" id="IPR023252">
    <property type="entry name" value="Aurora_borealis_protein"/>
</dbReference>
<dbReference type="GO" id="GO:0007088">
    <property type="term" value="P:regulation of mitotic nuclear division"/>
    <property type="evidence" value="ECO:0007669"/>
    <property type="project" value="TreeGrafter"/>
</dbReference>
<dbReference type="PANTHER" id="PTHR14728">
    <property type="entry name" value="PROTEIN AURORA BOREALIS"/>
    <property type="match status" value="1"/>
</dbReference>
<organism evidence="7 8">
    <name type="scientific">Oedothorax gibbosus</name>
    <dbReference type="NCBI Taxonomy" id="931172"/>
    <lineage>
        <taxon>Eukaryota</taxon>
        <taxon>Metazoa</taxon>
        <taxon>Ecdysozoa</taxon>
        <taxon>Arthropoda</taxon>
        <taxon>Chelicerata</taxon>
        <taxon>Arachnida</taxon>
        <taxon>Araneae</taxon>
        <taxon>Araneomorphae</taxon>
        <taxon>Entelegynae</taxon>
        <taxon>Araneoidea</taxon>
        <taxon>Linyphiidae</taxon>
        <taxon>Erigoninae</taxon>
        <taxon>Oedothorax</taxon>
    </lineage>
</organism>
<dbReference type="GO" id="GO:0019901">
    <property type="term" value="F:protein kinase binding"/>
    <property type="evidence" value="ECO:0007669"/>
    <property type="project" value="TreeGrafter"/>
</dbReference>
<dbReference type="GO" id="GO:0005737">
    <property type="term" value="C:cytoplasm"/>
    <property type="evidence" value="ECO:0007669"/>
    <property type="project" value="TreeGrafter"/>
</dbReference>
<dbReference type="Proteomes" id="UP000827092">
    <property type="component" value="Unassembled WGS sequence"/>
</dbReference>
<proteinExistence type="inferred from homology"/>
<comment type="caution">
    <text evidence="7">The sequence shown here is derived from an EMBL/GenBank/DDBJ whole genome shotgun (WGS) entry which is preliminary data.</text>
</comment>
<dbReference type="AlphaFoldDB" id="A0AAV6U206"/>
<name>A0AAV6U206_9ARAC</name>
<comment type="similarity">
    <text evidence="1">Belongs to the BORA family.</text>
</comment>
<dbReference type="PRINTS" id="PR02038">
    <property type="entry name" value="AURORABORA"/>
</dbReference>
<evidence type="ECO:0000256" key="1">
    <source>
        <dbReference type="ARBA" id="ARBA00010963"/>
    </source>
</evidence>
<evidence type="ECO:0000256" key="5">
    <source>
        <dbReference type="ARBA" id="ARBA00023306"/>
    </source>
</evidence>
<dbReference type="GO" id="GO:0005634">
    <property type="term" value="C:nucleus"/>
    <property type="evidence" value="ECO:0007669"/>
    <property type="project" value="TreeGrafter"/>
</dbReference>
<evidence type="ECO:0000256" key="2">
    <source>
        <dbReference type="ARBA" id="ARBA00020055"/>
    </source>
</evidence>